<feature type="region of interest" description="Disordered" evidence="1">
    <location>
        <begin position="1"/>
        <end position="64"/>
    </location>
</feature>
<dbReference type="EMBL" id="AP009389">
    <property type="protein sequence ID" value="BAF59849.1"/>
    <property type="molecule type" value="Genomic_DNA"/>
</dbReference>
<feature type="compositionally biased region" description="Basic residues" evidence="1">
    <location>
        <begin position="54"/>
        <end position="64"/>
    </location>
</feature>
<feature type="compositionally biased region" description="Basic and acidic residues" evidence="1">
    <location>
        <begin position="1"/>
        <end position="12"/>
    </location>
</feature>
<gene>
    <name evidence="2" type="ordered locus">PTH_1669</name>
</gene>
<organism evidence="2 3">
    <name type="scientific">Pelotomaculum thermopropionicum (strain DSM 13744 / JCM 10971 / SI)</name>
    <dbReference type="NCBI Taxonomy" id="370438"/>
    <lineage>
        <taxon>Bacteria</taxon>
        <taxon>Bacillati</taxon>
        <taxon>Bacillota</taxon>
        <taxon>Clostridia</taxon>
        <taxon>Eubacteriales</taxon>
        <taxon>Desulfotomaculaceae</taxon>
        <taxon>Pelotomaculum</taxon>
    </lineage>
</organism>
<sequence>MQEEDTTRFDRPKRPRKRRVIKIISEDSKAKKKLVDKQPHHPYNAGQVPVTGRTGRKPGVRYFV</sequence>
<keyword evidence="3" id="KW-1185">Reference proteome</keyword>
<dbReference type="Proteomes" id="UP000006556">
    <property type="component" value="Chromosome"/>
</dbReference>
<reference evidence="3" key="1">
    <citation type="journal article" date="2008" name="Genome Res.">
        <title>The genome of Pelotomaculum thermopropionicum reveals niche-associated evolution in anaerobic microbiota.</title>
        <authorList>
            <person name="Kosaka T."/>
            <person name="Kato S."/>
            <person name="Shimoyama T."/>
            <person name="Ishii S."/>
            <person name="Abe T."/>
            <person name="Watanabe K."/>
        </authorList>
    </citation>
    <scope>NUCLEOTIDE SEQUENCE [LARGE SCALE GENOMIC DNA]</scope>
    <source>
        <strain evidence="3">DSM 13744 / JCM 10971 / SI</strain>
    </source>
</reference>
<dbReference type="KEGG" id="pth:PTH_1669"/>
<feature type="compositionally biased region" description="Basic and acidic residues" evidence="1">
    <location>
        <begin position="24"/>
        <end position="39"/>
    </location>
</feature>
<protein>
    <submittedName>
        <fullName evidence="2">Uncharacterized protein</fullName>
    </submittedName>
</protein>
<evidence type="ECO:0000256" key="1">
    <source>
        <dbReference type="SAM" id="MobiDB-lite"/>
    </source>
</evidence>
<dbReference type="HOGENOM" id="CLU_2863852_0_0_9"/>
<name>A5D1P7_PELTS</name>
<proteinExistence type="predicted"/>
<evidence type="ECO:0000313" key="3">
    <source>
        <dbReference type="Proteomes" id="UP000006556"/>
    </source>
</evidence>
<evidence type="ECO:0000313" key="2">
    <source>
        <dbReference type="EMBL" id="BAF59849.1"/>
    </source>
</evidence>
<accession>A5D1P7</accession>
<dbReference type="STRING" id="370438.PTH_1669"/>
<dbReference type="AlphaFoldDB" id="A5D1P7"/>